<feature type="chain" id="PRO_5039445321" description="Cyclophilin-like domain-containing protein" evidence="2">
    <location>
        <begin position="23"/>
        <end position="206"/>
    </location>
</feature>
<dbReference type="Proteomes" id="UP000824110">
    <property type="component" value="Unassembled WGS sequence"/>
</dbReference>
<evidence type="ECO:0000259" key="3">
    <source>
        <dbReference type="Pfam" id="PF18050"/>
    </source>
</evidence>
<proteinExistence type="predicted"/>
<reference evidence="4" key="1">
    <citation type="submission" date="2020-10" db="EMBL/GenBank/DDBJ databases">
        <authorList>
            <person name="Gilroy R."/>
        </authorList>
    </citation>
    <scope>NUCLEOTIDE SEQUENCE</scope>
    <source>
        <strain evidence="4">CHK195-12923</strain>
    </source>
</reference>
<evidence type="ECO:0000313" key="5">
    <source>
        <dbReference type="Proteomes" id="UP000824110"/>
    </source>
</evidence>
<reference evidence="4" key="2">
    <citation type="journal article" date="2021" name="PeerJ">
        <title>Extensive microbial diversity within the chicken gut microbiome revealed by metagenomics and culture.</title>
        <authorList>
            <person name="Gilroy R."/>
            <person name="Ravi A."/>
            <person name="Getino M."/>
            <person name="Pursley I."/>
            <person name="Horton D.L."/>
            <person name="Alikhan N.F."/>
            <person name="Baker D."/>
            <person name="Gharbi K."/>
            <person name="Hall N."/>
            <person name="Watson M."/>
            <person name="Adriaenssens E.M."/>
            <person name="Foster-Nyarko E."/>
            <person name="Jarju S."/>
            <person name="Secka A."/>
            <person name="Antonio M."/>
            <person name="Oren A."/>
            <person name="Chaudhuri R.R."/>
            <person name="La Ragione R."/>
            <person name="Hildebrand F."/>
            <person name="Pallen M.J."/>
        </authorList>
    </citation>
    <scope>NUCLEOTIDE SEQUENCE</scope>
    <source>
        <strain evidence="4">CHK195-12923</strain>
    </source>
</reference>
<gene>
    <name evidence="4" type="ORF">IAB69_05625</name>
</gene>
<organism evidence="4 5">
    <name type="scientific">Candidatus Coproplasma excrementigallinarum</name>
    <dbReference type="NCBI Taxonomy" id="2840747"/>
    <lineage>
        <taxon>Bacteria</taxon>
        <taxon>Bacillati</taxon>
        <taxon>Bacillota</taxon>
        <taxon>Clostridia</taxon>
        <taxon>Eubacteriales</taxon>
        <taxon>Candidatus Coproplasma</taxon>
    </lineage>
</organism>
<dbReference type="Gene3D" id="2.40.100.20">
    <property type="match status" value="1"/>
</dbReference>
<feature type="domain" description="Cyclophilin-like" evidence="3">
    <location>
        <begin position="94"/>
        <end position="204"/>
    </location>
</feature>
<dbReference type="PROSITE" id="PS51257">
    <property type="entry name" value="PROKAR_LIPOPROTEIN"/>
    <property type="match status" value="1"/>
</dbReference>
<sequence>MRLIKLLAVCLAAACICTIASCAGGQTSENNPPHSGDISTPGGDTTTQGGDTTTPGEDATTPGEDTTTPDDDTVTPELPEENQDEENTVISMYIYINGNSLEAELAENSATQALVEILEERDIIYTARDYGGFEKVGDTGIDFPTQNERITTTVGDIMLYNGSQIVIFYGQNTWSYIRLGRIKGYSADSLRQLLGNGNKEVRLSLE</sequence>
<feature type="region of interest" description="Disordered" evidence="1">
    <location>
        <begin position="26"/>
        <end position="83"/>
    </location>
</feature>
<evidence type="ECO:0000313" key="4">
    <source>
        <dbReference type="EMBL" id="HIU62106.1"/>
    </source>
</evidence>
<accession>A0A9D1SJ56</accession>
<dbReference type="InterPro" id="IPR029000">
    <property type="entry name" value="Cyclophilin-like_dom_sf"/>
</dbReference>
<dbReference type="SUPFAM" id="SSF50891">
    <property type="entry name" value="Cyclophilin-like"/>
    <property type="match status" value="1"/>
</dbReference>
<keyword evidence="2" id="KW-0732">Signal</keyword>
<dbReference type="InterPro" id="IPR041183">
    <property type="entry name" value="Cyclophilin-like"/>
</dbReference>
<feature type="compositionally biased region" description="Acidic residues" evidence="1">
    <location>
        <begin position="67"/>
        <end position="83"/>
    </location>
</feature>
<evidence type="ECO:0000256" key="2">
    <source>
        <dbReference type="SAM" id="SignalP"/>
    </source>
</evidence>
<dbReference type="Pfam" id="PF18050">
    <property type="entry name" value="Cyclophil_like2"/>
    <property type="match status" value="1"/>
</dbReference>
<evidence type="ECO:0000256" key="1">
    <source>
        <dbReference type="SAM" id="MobiDB-lite"/>
    </source>
</evidence>
<dbReference type="AlphaFoldDB" id="A0A9D1SJ56"/>
<name>A0A9D1SJ56_9FIRM</name>
<feature type="signal peptide" evidence="2">
    <location>
        <begin position="1"/>
        <end position="22"/>
    </location>
</feature>
<dbReference type="EMBL" id="DVNE01000059">
    <property type="protein sequence ID" value="HIU62106.1"/>
    <property type="molecule type" value="Genomic_DNA"/>
</dbReference>
<comment type="caution">
    <text evidence="4">The sequence shown here is derived from an EMBL/GenBank/DDBJ whole genome shotgun (WGS) entry which is preliminary data.</text>
</comment>
<protein>
    <recommendedName>
        <fullName evidence="3">Cyclophilin-like domain-containing protein</fullName>
    </recommendedName>
</protein>
<feature type="compositionally biased region" description="Low complexity" evidence="1">
    <location>
        <begin position="40"/>
        <end position="66"/>
    </location>
</feature>